<dbReference type="EMBL" id="NFEZ01000004">
    <property type="protein sequence ID" value="PLT44423.1"/>
    <property type="molecule type" value="Genomic_DNA"/>
</dbReference>
<name>A0A2N5N276_9BACL</name>
<organism evidence="1 2">
    <name type="scientific">Paenibacillus pasadenensis</name>
    <dbReference type="NCBI Taxonomy" id="217090"/>
    <lineage>
        <taxon>Bacteria</taxon>
        <taxon>Bacillati</taxon>
        <taxon>Bacillota</taxon>
        <taxon>Bacilli</taxon>
        <taxon>Bacillales</taxon>
        <taxon>Paenibacillaceae</taxon>
        <taxon>Paenibacillus</taxon>
    </lineage>
</organism>
<evidence type="ECO:0000313" key="1">
    <source>
        <dbReference type="EMBL" id="PLT44423.1"/>
    </source>
</evidence>
<dbReference type="AlphaFoldDB" id="A0A2N5N276"/>
<dbReference type="Proteomes" id="UP000234789">
    <property type="component" value="Unassembled WGS sequence"/>
</dbReference>
<proteinExistence type="predicted"/>
<protein>
    <submittedName>
        <fullName evidence="1">Uncharacterized protein</fullName>
    </submittedName>
</protein>
<evidence type="ECO:0000313" key="2">
    <source>
        <dbReference type="Proteomes" id="UP000234789"/>
    </source>
</evidence>
<reference evidence="1 2" key="1">
    <citation type="submission" date="2017-05" db="EMBL/GenBank/DDBJ databases">
        <title>Functional genome analysis of Paenibacillus pasadenensis strain R16: insights on endophytic life style and antifungal activity.</title>
        <authorList>
            <person name="Passera A."/>
            <person name="Marcolungo L."/>
            <person name="Casati P."/>
            <person name="Brasca M."/>
            <person name="Quaglino F."/>
            <person name="Delledonne M."/>
        </authorList>
    </citation>
    <scope>NUCLEOTIDE SEQUENCE [LARGE SCALE GENOMIC DNA]</scope>
    <source>
        <strain evidence="1 2">R16</strain>
    </source>
</reference>
<accession>A0A2N5N276</accession>
<sequence length="165" mass="18424">MSRTLKERRAWSWQQIVIRLGLATILVLGFLANANLPWRTTLEKQGIDPGGAGQLDRIYVMRWDEQAEETSIKTDSMARMTALLEALAPMKLARGPFSPEPAIDGILNTYSVSIYEKGKLDDPTMVTLRSQSVTIGKRDASESYTIIGGFDRAEFDRLIDAMKGE</sequence>
<gene>
    <name evidence="1" type="ORF">B8V81_2854</name>
</gene>
<keyword evidence="2" id="KW-1185">Reference proteome</keyword>
<dbReference type="RefSeq" id="WP_028600303.1">
    <property type="nucleotide sequence ID" value="NZ_BIMM01000073.1"/>
</dbReference>
<comment type="caution">
    <text evidence="1">The sequence shown here is derived from an EMBL/GenBank/DDBJ whole genome shotgun (WGS) entry which is preliminary data.</text>
</comment>